<protein>
    <submittedName>
        <fullName evidence="1">Uncharacterized protein</fullName>
    </submittedName>
</protein>
<dbReference type="AlphaFoldDB" id="R4K5M6"/>
<sequence>MIDENIKKKDEVKKPDCWIVNRKKLLGLTA</sequence>
<evidence type="ECO:0000313" key="2">
    <source>
        <dbReference type="Proteomes" id="UP000013523"/>
    </source>
</evidence>
<dbReference type="Proteomes" id="UP000013523">
    <property type="component" value="Chromosome"/>
</dbReference>
<dbReference type="EMBL" id="CP003261">
    <property type="protein sequence ID" value="AGK95839.1"/>
    <property type="molecule type" value="Genomic_DNA"/>
</dbReference>
<proteinExistence type="predicted"/>
<keyword evidence="2" id="KW-1185">Reference proteome</keyword>
<dbReference type="KEGG" id="cpas:Clopa_0812"/>
<organism evidence="1 2">
    <name type="scientific">Clostridium pasteurianum BC1</name>
    <dbReference type="NCBI Taxonomy" id="86416"/>
    <lineage>
        <taxon>Bacteria</taxon>
        <taxon>Bacillati</taxon>
        <taxon>Bacillota</taxon>
        <taxon>Clostridia</taxon>
        <taxon>Eubacteriales</taxon>
        <taxon>Clostridiaceae</taxon>
        <taxon>Clostridium</taxon>
    </lineage>
</organism>
<dbReference type="HOGENOM" id="CLU_3402883_0_0_9"/>
<evidence type="ECO:0000313" key="1">
    <source>
        <dbReference type="EMBL" id="AGK95839.1"/>
    </source>
</evidence>
<name>R4K5M6_CLOPA</name>
<accession>R4K5M6</accession>
<gene>
    <name evidence="1" type="ORF">Clopa_0812</name>
</gene>
<reference evidence="1 2" key="1">
    <citation type="submission" date="2012-01" db="EMBL/GenBank/DDBJ databases">
        <title>Complete sequence of chromosome of Clostridium pasteurianum BC1.</title>
        <authorList>
            <consortium name="US DOE Joint Genome Institute"/>
            <person name="Lucas S."/>
            <person name="Han J."/>
            <person name="Lapidus A."/>
            <person name="Cheng J.-F."/>
            <person name="Goodwin L."/>
            <person name="Pitluck S."/>
            <person name="Peters L."/>
            <person name="Mikhailova N."/>
            <person name="Teshima H."/>
            <person name="Detter J.C."/>
            <person name="Han C."/>
            <person name="Tapia R."/>
            <person name="Land M."/>
            <person name="Hauser L."/>
            <person name="Kyrpides N."/>
            <person name="Ivanova N."/>
            <person name="Pagani I."/>
            <person name="Dunn J."/>
            <person name="Taghavi S."/>
            <person name="Francis A."/>
            <person name="van der Lelie D."/>
            <person name="Woyke T."/>
        </authorList>
    </citation>
    <scope>NUCLEOTIDE SEQUENCE [LARGE SCALE GENOMIC DNA]</scope>
    <source>
        <strain evidence="1 2">BC1</strain>
    </source>
</reference>